<evidence type="ECO:0000313" key="10">
    <source>
        <dbReference type="WBParaSite" id="PgB17_g020_t02"/>
    </source>
</evidence>
<dbReference type="InterPro" id="IPR001192">
    <property type="entry name" value="PI-PLC_fam"/>
</dbReference>
<dbReference type="SMART" id="SM00149">
    <property type="entry name" value="PLCYc"/>
    <property type="match status" value="1"/>
</dbReference>
<comment type="catalytic activity">
    <reaction evidence="5">
        <text>a 1,2-diacyl-sn-glycero-3-phospho-(1D-myo-inositol-4,5-bisphosphate) + H2O = 1D-myo-inositol 1,4,5-trisphosphate + a 1,2-diacyl-sn-glycerol + H(+)</text>
        <dbReference type="Rhea" id="RHEA:33179"/>
        <dbReference type="ChEBI" id="CHEBI:15377"/>
        <dbReference type="ChEBI" id="CHEBI:15378"/>
        <dbReference type="ChEBI" id="CHEBI:17815"/>
        <dbReference type="ChEBI" id="CHEBI:58456"/>
        <dbReference type="ChEBI" id="CHEBI:203600"/>
        <dbReference type="EC" id="3.1.4.11"/>
    </reaction>
</comment>
<keyword evidence="7" id="KW-0472">Membrane</keyword>
<dbReference type="GO" id="GO:0004435">
    <property type="term" value="F:phosphatidylinositol-4,5-bisphosphate phospholipase C activity"/>
    <property type="evidence" value="ECO:0007669"/>
    <property type="project" value="UniProtKB-EC"/>
</dbReference>
<keyword evidence="4 5" id="KW-0443">Lipid metabolism</keyword>
<dbReference type="Gene3D" id="3.20.20.190">
    <property type="entry name" value="Phosphatidylinositol (PI) phosphodiesterase"/>
    <property type="match status" value="1"/>
</dbReference>
<evidence type="ECO:0000256" key="6">
    <source>
        <dbReference type="SAM" id="MobiDB-lite"/>
    </source>
</evidence>
<dbReference type="GO" id="GO:0016042">
    <property type="term" value="P:lipid catabolic process"/>
    <property type="evidence" value="ECO:0007669"/>
    <property type="project" value="UniProtKB-KW"/>
</dbReference>
<evidence type="ECO:0000256" key="7">
    <source>
        <dbReference type="SAM" id="Phobius"/>
    </source>
</evidence>
<keyword evidence="2 5" id="KW-0378">Hydrolase</keyword>
<dbReference type="GO" id="GO:0046488">
    <property type="term" value="P:phosphatidylinositol metabolic process"/>
    <property type="evidence" value="ECO:0007669"/>
    <property type="project" value="TreeGrafter"/>
</dbReference>
<dbReference type="Gene3D" id="2.30.29.240">
    <property type="match status" value="1"/>
</dbReference>
<feature type="transmembrane region" description="Helical" evidence="7">
    <location>
        <begin position="573"/>
        <end position="593"/>
    </location>
</feature>
<protein>
    <recommendedName>
        <fullName evidence="1 5">Phosphoinositide phospholipase C</fullName>
        <ecNumber evidence="1 5">3.1.4.11</ecNumber>
    </recommendedName>
</protein>
<dbReference type="GO" id="GO:0051209">
    <property type="term" value="P:release of sequestered calcium ion into cytosol"/>
    <property type="evidence" value="ECO:0007669"/>
    <property type="project" value="TreeGrafter"/>
</dbReference>
<organism evidence="9 10">
    <name type="scientific">Parascaris univalens</name>
    <name type="common">Nematode worm</name>
    <dbReference type="NCBI Taxonomy" id="6257"/>
    <lineage>
        <taxon>Eukaryota</taxon>
        <taxon>Metazoa</taxon>
        <taxon>Ecdysozoa</taxon>
        <taxon>Nematoda</taxon>
        <taxon>Chromadorea</taxon>
        <taxon>Rhabditida</taxon>
        <taxon>Spirurina</taxon>
        <taxon>Ascaridomorpha</taxon>
        <taxon>Ascaridoidea</taxon>
        <taxon>Ascarididae</taxon>
        <taxon>Parascaris</taxon>
    </lineage>
</organism>
<sequence>LPPWNILLVLEQAARLSQANILRECLMTIVTNVNFVNPEFHTFMSTPDESKEVDEWADYIFKLSQETRRTQRGVLFYMQKLFAPIRYASCKELITIDDIVKIIVPCESNIADSTRIHKALMTSELFCGRNGIPRASFTDEHIFDIYIAITDRREIHHIFSRRTRDRKTRLLPGKMDLKKVKRFLNHIQRDPRQNEVIFPEECNQSVKKIINKFSGKFLTEKGFAKYLLSDENVEVTNYSIRFAEENMHQPLSCYFINSSHNSYLIGAQIRHARYFCANQSSSADVEIYRQILLSGCRCVELDCWDGPDGEPIITHGPTEITLIQPVLFKDVCDAIAESAFKTSVYPVCLSIENHCSPAQQARMAEIFIESFGDLLLKDPIPDVPLLAGVPLPSPYMLRRKILIKGRKKIASNRDEAKVWAQCSKDLSSFDLSNPEPEIATSGDCSTDKEETVHSNTVNTPDILERNSRALYEMASIAITDESANTCLTINEYEKCGSELSNLVNYLEARPSSDLKLKQKGDKCYYRMHSLAEKKAIETVFNFSSLLAKHCVKQLLRVYPDGNRFNSTNYMPMIRFYLFFSFVFYIAIFFFFLII</sequence>
<keyword evidence="9" id="KW-1185">Reference proteome</keyword>
<dbReference type="Pfam" id="PF00388">
    <property type="entry name" value="PI-PLC-X"/>
    <property type="match status" value="1"/>
</dbReference>
<dbReference type="InterPro" id="IPR037862">
    <property type="entry name" value="PLC-beta_PH"/>
</dbReference>
<dbReference type="AlphaFoldDB" id="A0A914ZS19"/>
<dbReference type="SUPFAM" id="SSF51695">
    <property type="entry name" value="PLC-like phosphodiesterases"/>
    <property type="match status" value="1"/>
</dbReference>
<proteinExistence type="predicted"/>
<dbReference type="EC" id="3.1.4.11" evidence="1 5"/>
<keyword evidence="3 5" id="KW-0442">Lipid degradation</keyword>
<keyword evidence="7" id="KW-0812">Transmembrane</keyword>
<dbReference type="Proteomes" id="UP000887569">
    <property type="component" value="Unplaced"/>
</dbReference>
<dbReference type="GO" id="GO:0048015">
    <property type="term" value="P:phosphatidylinositol-mediated signaling"/>
    <property type="evidence" value="ECO:0007669"/>
    <property type="project" value="TreeGrafter"/>
</dbReference>
<dbReference type="PANTHER" id="PTHR10336">
    <property type="entry name" value="PHOSPHOINOSITIDE-SPECIFIC PHOSPHOLIPASE C FAMILY PROTEIN"/>
    <property type="match status" value="1"/>
</dbReference>
<evidence type="ECO:0000256" key="4">
    <source>
        <dbReference type="ARBA" id="ARBA00023098"/>
    </source>
</evidence>
<dbReference type="SMART" id="SM00148">
    <property type="entry name" value="PLCXc"/>
    <property type="match status" value="1"/>
</dbReference>
<dbReference type="PANTHER" id="PTHR10336:SF36">
    <property type="entry name" value="1-PHOSPHATIDYLINOSITOL 4,5-BISPHOSPHATE PHOSPHODIESTERASE BETA-4"/>
    <property type="match status" value="1"/>
</dbReference>
<accession>A0A914ZS19</accession>
<evidence type="ECO:0000313" key="9">
    <source>
        <dbReference type="Proteomes" id="UP000887569"/>
    </source>
</evidence>
<dbReference type="InterPro" id="IPR000909">
    <property type="entry name" value="PLipase_C_PInositol-sp_X_dom"/>
</dbReference>
<feature type="region of interest" description="Disordered" evidence="6">
    <location>
        <begin position="436"/>
        <end position="455"/>
    </location>
</feature>
<dbReference type="PROSITE" id="PS50007">
    <property type="entry name" value="PIPLC_X_DOMAIN"/>
    <property type="match status" value="1"/>
</dbReference>
<dbReference type="InterPro" id="IPR017946">
    <property type="entry name" value="PLC-like_Pdiesterase_TIM-brl"/>
</dbReference>
<keyword evidence="7" id="KW-1133">Transmembrane helix</keyword>
<dbReference type="PROSITE" id="PS50008">
    <property type="entry name" value="PIPLC_Y_DOMAIN"/>
    <property type="match status" value="1"/>
</dbReference>
<dbReference type="SUPFAM" id="SSF47473">
    <property type="entry name" value="EF-hand"/>
    <property type="match status" value="1"/>
</dbReference>
<name>A0A914ZS19_PARUN</name>
<dbReference type="Gene3D" id="1.10.238.10">
    <property type="entry name" value="EF-hand"/>
    <property type="match status" value="1"/>
</dbReference>
<dbReference type="InterPro" id="IPR001711">
    <property type="entry name" value="PLipase_C_Pinositol-sp_Y"/>
</dbReference>
<dbReference type="PRINTS" id="PR00390">
    <property type="entry name" value="PHPHLIPASEC"/>
</dbReference>
<evidence type="ECO:0000256" key="1">
    <source>
        <dbReference type="ARBA" id="ARBA00012368"/>
    </source>
</evidence>
<dbReference type="WBParaSite" id="PgB17_g020_t02">
    <property type="protein sequence ID" value="PgB17_g020_t02"/>
    <property type="gene ID" value="PgB17_g020"/>
</dbReference>
<evidence type="ECO:0000256" key="2">
    <source>
        <dbReference type="ARBA" id="ARBA00022801"/>
    </source>
</evidence>
<dbReference type="Pfam" id="PF00387">
    <property type="entry name" value="PI-PLC-Y"/>
    <property type="match status" value="1"/>
</dbReference>
<evidence type="ECO:0000256" key="5">
    <source>
        <dbReference type="RuleBase" id="RU361133"/>
    </source>
</evidence>
<feature type="domain" description="PI-PLC Y-box" evidence="8">
    <location>
        <begin position="499"/>
        <end position="572"/>
    </location>
</feature>
<evidence type="ECO:0000256" key="3">
    <source>
        <dbReference type="ARBA" id="ARBA00022963"/>
    </source>
</evidence>
<dbReference type="InterPro" id="IPR011992">
    <property type="entry name" value="EF-hand-dom_pair"/>
</dbReference>
<reference evidence="10" key="1">
    <citation type="submission" date="2022-11" db="UniProtKB">
        <authorList>
            <consortium name="WormBaseParasite"/>
        </authorList>
    </citation>
    <scope>IDENTIFICATION</scope>
</reference>
<dbReference type="Pfam" id="PF17787">
    <property type="entry name" value="PH_14"/>
    <property type="match status" value="1"/>
</dbReference>
<evidence type="ECO:0000259" key="8">
    <source>
        <dbReference type="PROSITE" id="PS50008"/>
    </source>
</evidence>
<dbReference type="CDD" id="cd16200">
    <property type="entry name" value="EFh_PI-PLCbeta"/>
    <property type="match status" value="1"/>
</dbReference>